<dbReference type="AlphaFoldDB" id="A0A1R3VJR5"/>
<feature type="compositionally biased region" description="Basic and acidic residues" evidence="1">
    <location>
        <begin position="40"/>
        <end position="66"/>
    </location>
</feature>
<dbReference type="EMBL" id="FTPD01000067">
    <property type="protein sequence ID" value="SIT59534.1"/>
    <property type="molecule type" value="Genomic_DNA"/>
</dbReference>
<reference evidence="3" key="1">
    <citation type="submission" date="2017-01" db="EMBL/GenBank/DDBJ databases">
        <authorList>
            <person name="Brunel B."/>
        </authorList>
    </citation>
    <scope>NUCLEOTIDE SEQUENCE [LARGE SCALE GENOMIC DNA]</scope>
</reference>
<name>A0A1R3VJR5_9HYPH</name>
<feature type="region of interest" description="Disordered" evidence="1">
    <location>
        <begin position="1"/>
        <end position="88"/>
    </location>
</feature>
<gene>
    <name evidence="2" type="ORF">BQ8794_70464</name>
</gene>
<dbReference type="STRING" id="1631249.BQ8794_70464"/>
<evidence type="ECO:0000256" key="1">
    <source>
        <dbReference type="SAM" id="MobiDB-lite"/>
    </source>
</evidence>
<keyword evidence="3" id="KW-1185">Reference proteome</keyword>
<evidence type="ECO:0000313" key="2">
    <source>
        <dbReference type="EMBL" id="SIT59534.1"/>
    </source>
</evidence>
<dbReference type="Pfam" id="PF13770">
    <property type="entry name" value="DUF4169"/>
    <property type="match status" value="1"/>
</dbReference>
<protein>
    <recommendedName>
        <fullName evidence="4">DUF4169 family protein</fullName>
    </recommendedName>
</protein>
<sequence>MTDGPRDMADIVNLRQARKRKARAEQERLAEQNRALHGRSKADRERDRSISDKAEKFVAGHRRETSGDADSPGVRPKNAAGSSDKSDA</sequence>
<dbReference type="Proteomes" id="UP000188388">
    <property type="component" value="Unassembled WGS sequence"/>
</dbReference>
<proteinExistence type="predicted"/>
<evidence type="ECO:0008006" key="4">
    <source>
        <dbReference type="Google" id="ProtNLM"/>
    </source>
</evidence>
<dbReference type="InterPro" id="IPR025227">
    <property type="entry name" value="DUF4169"/>
</dbReference>
<organism evidence="2 3">
    <name type="scientific">Mesorhizobium prunaredense</name>
    <dbReference type="NCBI Taxonomy" id="1631249"/>
    <lineage>
        <taxon>Bacteria</taxon>
        <taxon>Pseudomonadati</taxon>
        <taxon>Pseudomonadota</taxon>
        <taxon>Alphaproteobacteria</taxon>
        <taxon>Hyphomicrobiales</taxon>
        <taxon>Phyllobacteriaceae</taxon>
        <taxon>Mesorhizobium</taxon>
    </lineage>
</organism>
<evidence type="ECO:0000313" key="3">
    <source>
        <dbReference type="Proteomes" id="UP000188388"/>
    </source>
</evidence>
<accession>A0A1R3VJR5</accession>